<dbReference type="InterPro" id="IPR011600">
    <property type="entry name" value="Pept_C14_caspase"/>
</dbReference>
<feature type="domain" description="Peptidase C14 caspase" evidence="2">
    <location>
        <begin position="12"/>
        <end position="219"/>
    </location>
</feature>
<feature type="compositionally biased region" description="Polar residues" evidence="1">
    <location>
        <begin position="386"/>
        <end position="411"/>
    </location>
</feature>
<dbReference type="Pfam" id="PF07721">
    <property type="entry name" value="TPR_4"/>
    <property type="match status" value="1"/>
</dbReference>
<dbReference type="RefSeq" id="WP_132817592.1">
    <property type="nucleotide sequence ID" value="NZ_SMKI01000079.1"/>
</dbReference>
<dbReference type="GO" id="GO:0006508">
    <property type="term" value="P:proteolysis"/>
    <property type="evidence" value="ECO:0007669"/>
    <property type="project" value="InterPro"/>
</dbReference>
<dbReference type="Pfam" id="PF00656">
    <property type="entry name" value="Peptidase_C14"/>
    <property type="match status" value="1"/>
</dbReference>
<evidence type="ECO:0000313" key="4">
    <source>
        <dbReference type="Proteomes" id="UP000295345"/>
    </source>
</evidence>
<dbReference type="SUPFAM" id="SSF52129">
    <property type="entry name" value="Caspase-like"/>
    <property type="match status" value="1"/>
</dbReference>
<accession>A0A4R4TFU2</accession>
<feature type="region of interest" description="Disordered" evidence="1">
    <location>
        <begin position="377"/>
        <end position="411"/>
    </location>
</feature>
<dbReference type="Proteomes" id="UP000295345">
    <property type="component" value="Unassembled WGS sequence"/>
</dbReference>
<dbReference type="GO" id="GO:0004197">
    <property type="term" value="F:cysteine-type endopeptidase activity"/>
    <property type="evidence" value="ECO:0007669"/>
    <property type="project" value="InterPro"/>
</dbReference>
<dbReference type="Gene3D" id="1.25.40.10">
    <property type="entry name" value="Tetratricopeptide repeat domain"/>
    <property type="match status" value="1"/>
</dbReference>
<sequence length="411" mass="44181">MSSGLPDPDASRAVLIGGASYRHLEQLPAVTANLRDLAETLCDATLWGLPERHCVQVSDPADAPSLIGPVRRAGDEATDTLLVYYAGHGLRDADSTDLYLALTGSEEYSGYTAVAYQHLRAVVRASRARRRIIILDCCFSGRAARILTMADGSLASEAAVDGAYVLTASPRDRAALAPEGETHTAFTGELLDVLRLGIPEGPELISLDALYRTLLDRLQAKNRPTPQRSQENDVGRLPLVRNRASANGAGPAGPVLDSDVKTAMVASGLRLARLLRASGRPGDALPILRLALRERGPRDRDGTFAVQLELSELLADSGQSREAIEVLEQAFHETHRTPGPEAVAVCRRLAELLQESGNHVQACEVLKHALDLVTTVSTRVEHGRQNRGSQNRGSQDRGSPGRGSQNQTPLR</sequence>
<dbReference type="OrthoDB" id="3542505at2"/>
<dbReference type="AlphaFoldDB" id="A0A4R4TFU2"/>
<dbReference type="GO" id="GO:0042802">
    <property type="term" value="F:identical protein binding"/>
    <property type="evidence" value="ECO:0007669"/>
    <property type="project" value="InterPro"/>
</dbReference>
<dbReference type="Gene3D" id="3.40.50.1460">
    <property type="match status" value="1"/>
</dbReference>
<dbReference type="EMBL" id="SMKI01000079">
    <property type="protein sequence ID" value="TDC76320.1"/>
    <property type="molecule type" value="Genomic_DNA"/>
</dbReference>
<evidence type="ECO:0000259" key="2">
    <source>
        <dbReference type="Pfam" id="PF00656"/>
    </source>
</evidence>
<reference evidence="3 4" key="1">
    <citation type="submission" date="2019-03" db="EMBL/GenBank/DDBJ databases">
        <title>Draft genome sequences of novel Actinobacteria.</title>
        <authorList>
            <person name="Sahin N."/>
            <person name="Ay H."/>
            <person name="Saygin H."/>
        </authorList>
    </citation>
    <scope>NUCLEOTIDE SEQUENCE [LARGE SCALE GENOMIC DNA]</scope>
    <source>
        <strain evidence="3 4">DSM 41900</strain>
    </source>
</reference>
<organism evidence="3 4">
    <name type="scientific">Streptomyces hainanensis</name>
    <dbReference type="NCBI Taxonomy" id="402648"/>
    <lineage>
        <taxon>Bacteria</taxon>
        <taxon>Bacillati</taxon>
        <taxon>Actinomycetota</taxon>
        <taxon>Actinomycetes</taxon>
        <taxon>Kitasatosporales</taxon>
        <taxon>Streptomycetaceae</taxon>
        <taxon>Streptomyces</taxon>
    </lineage>
</organism>
<gene>
    <name evidence="3" type="ORF">E1283_10015</name>
</gene>
<dbReference type="InterPro" id="IPR029030">
    <property type="entry name" value="Caspase-like_dom_sf"/>
</dbReference>
<name>A0A4R4TFU2_9ACTN</name>
<protein>
    <submittedName>
        <fullName evidence="3">Tetratricopeptide repeat protein</fullName>
    </submittedName>
</protein>
<evidence type="ECO:0000313" key="3">
    <source>
        <dbReference type="EMBL" id="TDC76320.1"/>
    </source>
</evidence>
<dbReference type="InterPro" id="IPR011717">
    <property type="entry name" value="TPR-4"/>
</dbReference>
<proteinExistence type="predicted"/>
<comment type="caution">
    <text evidence="3">The sequence shown here is derived from an EMBL/GenBank/DDBJ whole genome shotgun (WGS) entry which is preliminary data.</text>
</comment>
<keyword evidence="4" id="KW-1185">Reference proteome</keyword>
<dbReference type="SUPFAM" id="SSF48452">
    <property type="entry name" value="TPR-like"/>
    <property type="match status" value="1"/>
</dbReference>
<evidence type="ECO:0000256" key="1">
    <source>
        <dbReference type="SAM" id="MobiDB-lite"/>
    </source>
</evidence>
<dbReference type="InterPro" id="IPR011990">
    <property type="entry name" value="TPR-like_helical_dom_sf"/>
</dbReference>
<dbReference type="NCBIfam" id="NF047832">
    <property type="entry name" value="caspase_w_EACC1"/>
    <property type="match status" value="1"/>
</dbReference>